<organism evidence="1 2">
    <name type="scientific">Limnoglobus roseus</name>
    <dbReference type="NCBI Taxonomy" id="2598579"/>
    <lineage>
        <taxon>Bacteria</taxon>
        <taxon>Pseudomonadati</taxon>
        <taxon>Planctomycetota</taxon>
        <taxon>Planctomycetia</taxon>
        <taxon>Gemmatales</taxon>
        <taxon>Gemmataceae</taxon>
        <taxon>Limnoglobus</taxon>
    </lineage>
</organism>
<accession>A0A5C1AIL8</accession>
<dbReference type="AlphaFoldDB" id="A0A5C1AIL8"/>
<sequence length="444" mass="47854">MLITRRHAIASLVSLAALRSRSAAEEGSVHLGENPKVGDTFLCDLQLTVSGKLKVERDGKPDTIPLEAKAKHQLLERVEAVTDGGIQKAVRHYREAGSDRVTGVDRGKQLLADDRRGIVVQRTATGPVHYSPAGPLTRDDLELVSEHFETLAIPGLLPNKPVKVGESWAVSNDTAQAVCLFDGLVKNDLVGKFTGVKDGNALFTIEGKAEGIEQGAKVKLTVAAQGTFDTAKHVVVAIRWEQTDERDQGPVSPALEAKATIVLTRTAQAVDSKELAEVHAKLPADGKVPEVLTQLRHADAAYEMLYPRDWYIVVKNDKHLVLRLLNRGEFLAQATIATWKPSAANADAKAALTEFVDATKKQPGWEPEKVLENGLLQAEMGRQLYRLSASGKQDGLDVVQSFYLLTGPAGQHVAVANVCGSANLTKVGTQDVALVTAIDFPAKK</sequence>
<dbReference type="OrthoDB" id="280947at2"/>
<proteinExistence type="predicted"/>
<dbReference type="Proteomes" id="UP000324974">
    <property type="component" value="Chromosome"/>
</dbReference>
<name>A0A5C1AIL8_9BACT</name>
<keyword evidence="2" id="KW-1185">Reference proteome</keyword>
<dbReference type="EMBL" id="CP042425">
    <property type="protein sequence ID" value="QEL17997.1"/>
    <property type="molecule type" value="Genomic_DNA"/>
</dbReference>
<reference evidence="2" key="1">
    <citation type="submission" date="2019-08" db="EMBL/GenBank/DDBJ databases">
        <title>Limnoglobus roseus gen. nov., sp. nov., a novel freshwater planctomycete with a giant genome from the family Gemmataceae.</title>
        <authorList>
            <person name="Kulichevskaya I.S."/>
            <person name="Naumoff D.G."/>
            <person name="Miroshnikov K."/>
            <person name="Ivanova A."/>
            <person name="Philippov D.A."/>
            <person name="Hakobyan A."/>
            <person name="Rijpstra I.C."/>
            <person name="Sinninghe Damste J.S."/>
            <person name="Liesack W."/>
            <person name="Dedysh S.N."/>
        </authorList>
    </citation>
    <scope>NUCLEOTIDE SEQUENCE [LARGE SCALE GENOMIC DNA]</scope>
    <source>
        <strain evidence="2">PX52</strain>
    </source>
</reference>
<gene>
    <name evidence="1" type="ORF">PX52LOC_05011</name>
</gene>
<protein>
    <submittedName>
        <fullName evidence="1">Uncharacterized protein</fullName>
    </submittedName>
</protein>
<evidence type="ECO:0000313" key="2">
    <source>
        <dbReference type="Proteomes" id="UP000324974"/>
    </source>
</evidence>
<dbReference type="RefSeq" id="WP_149112540.1">
    <property type="nucleotide sequence ID" value="NZ_CP042425.1"/>
</dbReference>
<evidence type="ECO:0000313" key="1">
    <source>
        <dbReference type="EMBL" id="QEL17997.1"/>
    </source>
</evidence>
<dbReference type="KEGG" id="lrs:PX52LOC_05011"/>